<dbReference type="Proteomes" id="UP000002772">
    <property type="component" value="Unassembled WGS sequence"/>
</dbReference>
<dbReference type="InterPro" id="IPR007484">
    <property type="entry name" value="Peptidase_M28"/>
</dbReference>
<dbReference type="PANTHER" id="PTHR12283">
    <property type="entry name" value="GLUTAMINYL-PEPTIDE CYCLOTRANSFERASE"/>
    <property type="match status" value="1"/>
</dbReference>
<dbReference type="GO" id="GO:0016603">
    <property type="term" value="F:glutaminyl-peptide cyclotransferase activity"/>
    <property type="evidence" value="ECO:0007669"/>
    <property type="project" value="TreeGrafter"/>
</dbReference>
<evidence type="ECO:0000259" key="3">
    <source>
        <dbReference type="Pfam" id="PF04389"/>
    </source>
</evidence>
<dbReference type="eggNOG" id="COG2234">
    <property type="taxonomic scope" value="Bacteria"/>
</dbReference>
<dbReference type="Gene3D" id="3.40.630.10">
    <property type="entry name" value="Zn peptidases"/>
    <property type="match status" value="1"/>
</dbReference>
<dbReference type="InterPro" id="IPR040234">
    <property type="entry name" value="QC/QCL"/>
</dbReference>
<evidence type="ECO:0000313" key="5">
    <source>
        <dbReference type="Proteomes" id="UP000002772"/>
    </source>
</evidence>
<feature type="domain" description="Peptidase M28" evidence="3">
    <location>
        <begin position="113"/>
        <end position="340"/>
    </location>
</feature>
<protein>
    <submittedName>
        <fullName evidence="4">Peptidase M28</fullName>
    </submittedName>
</protein>
<proteinExistence type="predicted"/>
<accession>F8N651</accession>
<gene>
    <name evidence="4" type="ORF">Premu_0659</name>
</gene>
<keyword evidence="2" id="KW-0012">Acyltransferase</keyword>
<evidence type="ECO:0000256" key="2">
    <source>
        <dbReference type="ARBA" id="ARBA00023315"/>
    </source>
</evidence>
<dbReference type="HOGENOM" id="CLU_045003_2_0_10"/>
<name>F8N651_9BACT</name>
<organism evidence="4 5">
    <name type="scientific">Hallella multisaccharivorax DSM 17128</name>
    <dbReference type="NCBI Taxonomy" id="688246"/>
    <lineage>
        <taxon>Bacteria</taxon>
        <taxon>Pseudomonadati</taxon>
        <taxon>Bacteroidota</taxon>
        <taxon>Bacteroidia</taxon>
        <taxon>Bacteroidales</taxon>
        <taxon>Prevotellaceae</taxon>
        <taxon>Hallella</taxon>
    </lineage>
</organism>
<dbReference type="GO" id="GO:0008270">
    <property type="term" value="F:zinc ion binding"/>
    <property type="evidence" value="ECO:0007669"/>
    <property type="project" value="TreeGrafter"/>
</dbReference>
<dbReference type="AlphaFoldDB" id="F8N651"/>
<dbReference type="PANTHER" id="PTHR12283:SF6">
    <property type="entry name" value="GLUTAMINYL-PEPTIDE CYCLOTRANSFERASE-RELATED"/>
    <property type="match status" value="1"/>
</dbReference>
<dbReference type="Pfam" id="PF04389">
    <property type="entry name" value="Peptidase_M28"/>
    <property type="match status" value="1"/>
</dbReference>
<sequence>MKKKIIIIIVLAIVCATAVWLFTYGPLAHRDVENTEETEEVEKVQPVGPVFNADSAYIYTKAQCDFGPRPMNSDAHEKCLSWIENKFKEYGCKVTLQRSDLKGWDGTMLHSTNIIAQYHPQATTRIVLCAHWDSRPWADNDPDSLNWHKPILAANDAASGVAVMLELARLLKDTRHPVPNAQLGIDFVCFDAEDYGVPQWSNMQDDGSTFALGAQYWAGNIPHGYAPCYGILLDMVGGAGAQFYREGMSMQYAPAIVKKVWRAARQAGYGSFFPNEDGGMITDDHIPVNQTAKIPCIDIIPYYPTCQQSSFGPTWHTLADNMDNIDKNVLKAVGQTMVQVIYTEK</sequence>
<reference evidence="5" key="1">
    <citation type="journal article" date="2011" name="Stand. Genomic Sci.">
        <title>Non-contiguous finished genome sequence of the opportunistic oral pathogen Prevotella multisaccharivorax type strain (PPPA20).</title>
        <authorList>
            <person name="Pati A."/>
            <person name="Gronow S."/>
            <person name="Lu M."/>
            <person name="Lapidus A."/>
            <person name="Nolan M."/>
            <person name="Lucas S."/>
            <person name="Hammon N."/>
            <person name="Deshpande S."/>
            <person name="Cheng J.F."/>
            <person name="Tapia R."/>
            <person name="Han C."/>
            <person name="Goodwin L."/>
            <person name="Pitluck S."/>
            <person name="Liolios K."/>
            <person name="Pagani I."/>
            <person name="Mavromatis K."/>
            <person name="Mikhailova N."/>
            <person name="Huntemann M."/>
            <person name="Chen A."/>
            <person name="Palaniappan K."/>
            <person name="Land M."/>
            <person name="Hauser L."/>
            <person name="Detter J.C."/>
            <person name="Brambilla E.M."/>
            <person name="Rohde M."/>
            <person name="Goker M."/>
            <person name="Woyke T."/>
            <person name="Bristow J."/>
            <person name="Eisen J.A."/>
            <person name="Markowitz V."/>
            <person name="Hugenholtz P."/>
            <person name="Kyrpides N.C."/>
            <person name="Klenk H.P."/>
            <person name="Ivanova N."/>
        </authorList>
    </citation>
    <scope>NUCLEOTIDE SEQUENCE [LARGE SCALE GENOMIC DNA]</scope>
    <source>
        <strain evidence="5">DSM 17128</strain>
    </source>
</reference>
<dbReference type="OrthoDB" id="9773494at2"/>
<dbReference type="EMBL" id="GL945017">
    <property type="protein sequence ID" value="EGN56132.1"/>
    <property type="molecule type" value="Genomic_DNA"/>
</dbReference>
<dbReference type="RefSeq" id="WP_007573079.1">
    <property type="nucleotide sequence ID" value="NZ_BPTS01000001.1"/>
</dbReference>
<keyword evidence="5" id="KW-1185">Reference proteome</keyword>
<dbReference type="SUPFAM" id="SSF53187">
    <property type="entry name" value="Zn-dependent exopeptidases"/>
    <property type="match status" value="1"/>
</dbReference>
<evidence type="ECO:0000313" key="4">
    <source>
        <dbReference type="EMBL" id="EGN56132.1"/>
    </source>
</evidence>
<evidence type="ECO:0000256" key="1">
    <source>
        <dbReference type="ARBA" id="ARBA00022679"/>
    </source>
</evidence>
<keyword evidence="1" id="KW-0808">Transferase</keyword>
<dbReference type="STRING" id="688246.Premu_0659"/>